<name>A0ABR1BWX2_NECAM</name>
<reference evidence="2 3" key="1">
    <citation type="submission" date="2023-08" db="EMBL/GenBank/DDBJ databases">
        <title>A Necator americanus chromosomal reference genome.</title>
        <authorList>
            <person name="Ilik V."/>
            <person name="Petrzelkova K.J."/>
            <person name="Pardy F."/>
            <person name="Fuh T."/>
            <person name="Niatou-Singa F.S."/>
            <person name="Gouil Q."/>
            <person name="Baker L."/>
            <person name="Ritchie M.E."/>
            <person name="Jex A.R."/>
            <person name="Gazzola D."/>
            <person name="Li H."/>
            <person name="Toshio Fujiwara R."/>
            <person name="Zhan B."/>
            <person name="Aroian R.V."/>
            <person name="Pafco B."/>
            <person name="Schwarz E.M."/>
        </authorList>
    </citation>
    <scope>NUCLEOTIDE SEQUENCE [LARGE SCALE GENOMIC DNA]</scope>
    <source>
        <strain evidence="2 3">Aroian</strain>
        <tissue evidence="2">Whole animal</tissue>
    </source>
</reference>
<comment type="caution">
    <text evidence="2">The sequence shown here is derived from an EMBL/GenBank/DDBJ whole genome shotgun (WGS) entry which is preliminary data.</text>
</comment>
<evidence type="ECO:0000313" key="3">
    <source>
        <dbReference type="Proteomes" id="UP001303046"/>
    </source>
</evidence>
<protein>
    <submittedName>
        <fullName evidence="2">Uncharacterized protein</fullName>
    </submittedName>
</protein>
<keyword evidence="3" id="KW-1185">Reference proteome</keyword>
<gene>
    <name evidence="2" type="primary">Necator_chrI.g2885</name>
    <name evidence="2" type="ORF">RB195_006756</name>
</gene>
<sequence length="225" mass="26061">MVKWLGNKLRKESKRSGCEVTAARIEKHVINKHAWEQTTETSLYTSCGHAPLQASRQEALTEGSRASSRFREMLLNRRLQEDLLKASSHGVLPYMRLKMPSIDCIAEKRSTTPSRHTISIVRWTSRVTFKASIHHQWRDEVAETVLRERERQLRGRDDDDDDETEGVSTETRNNRLNMNISFEDVRIQDLLEHEQELDIAEGTEYSDIDAVLHIGRAMFPELPYS</sequence>
<evidence type="ECO:0000256" key="1">
    <source>
        <dbReference type="SAM" id="MobiDB-lite"/>
    </source>
</evidence>
<feature type="region of interest" description="Disordered" evidence="1">
    <location>
        <begin position="152"/>
        <end position="174"/>
    </location>
</feature>
<proteinExistence type="predicted"/>
<dbReference type="Proteomes" id="UP001303046">
    <property type="component" value="Unassembled WGS sequence"/>
</dbReference>
<evidence type="ECO:0000313" key="2">
    <source>
        <dbReference type="EMBL" id="KAK6729893.1"/>
    </source>
</evidence>
<organism evidence="2 3">
    <name type="scientific">Necator americanus</name>
    <name type="common">Human hookworm</name>
    <dbReference type="NCBI Taxonomy" id="51031"/>
    <lineage>
        <taxon>Eukaryota</taxon>
        <taxon>Metazoa</taxon>
        <taxon>Ecdysozoa</taxon>
        <taxon>Nematoda</taxon>
        <taxon>Chromadorea</taxon>
        <taxon>Rhabditida</taxon>
        <taxon>Rhabditina</taxon>
        <taxon>Rhabditomorpha</taxon>
        <taxon>Strongyloidea</taxon>
        <taxon>Ancylostomatidae</taxon>
        <taxon>Bunostominae</taxon>
        <taxon>Necator</taxon>
    </lineage>
</organism>
<dbReference type="EMBL" id="JAVFWL010000001">
    <property type="protein sequence ID" value="KAK6729893.1"/>
    <property type="molecule type" value="Genomic_DNA"/>
</dbReference>
<accession>A0ABR1BWX2</accession>